<dbReference type="Proteomes" id="UP000241074">
    <property type="component" value="Chromosome"/>
</dbReference>
<organism evidence="7 8">
    <name type="scientific">Ahniella affigens</name>
    <dbReference type="NCBI Taxonomy" id="2021234"/>
    <lineage>
        <taxon>Bacteria</taxon>
        <taxon>Pseudomonadati</taxon>
        <taxon>Pseudomonadota</taxon>
        <taxon>Gammaproteobacteria</taxon>
        <taxon>Lysobacterales</taxon>
        <taxon>Rhodanobacteraceae</taxon>
        <taxon>Ahniella</taxon>
    </lineage>
</organism>
<dbReference type="Gene3D" id="1.10.10.10">
    <property type="entry name" value="Winged helix-like DNA-binding domain superfamily/Winged helix DNA-binding domain"/>
    <property type="match status" value="1"/>
</dbReference>
<dbReference type="AlphaFoldDB" id="A0A2P1PTD4"/>
<evidence type="ECO:0000256" key="1">
    <source>
        <dbReference type="ARBA" id="ARBA00010641"/>
    </source>
</evidence>
<gene>
    <name evidence="7" type="ORF">C7S18_13215</name>
</gene>
<keyword evidence="3" id="KW-0731">Sigma factor</keyword>
<keyword evidence="8" id="KW-1185">Reference proteome</keyword>
<reference evidence="7 8" key="1">
    <citation type="submission" date="2018-03" db="EMBL/GenBank/DDBJ databases">
        <title>Ahniella affigens gen. nov., sp. nov., a gammaproteobacterium isolated from sandy soil near a stream.</title>
        <authorList>
            <person name="Ko Y."/>
            <person name="Kim J.-H."/>
        </authorList>
    </citation>
    <scope>NUCLEOTIDE SEQUENCE [LARGE SCALE GENOMIC DNA]</scope>
    <source>
        <strain evidence="7 8">D13</strain>
    </source>
</reference>
<evidence type="ECO:0000313" key="7">
    <source>
        <dbReference type="EMBL" id="AVP98098.1"/>
    </source>
</evidence>
<dbReference type="EMBL" id="CP027860">
    <property type="protein sequence ID" value="AVP98098.1"/>
    <property type="molecule type" value="Genomic_DNA"/>
</dbReference>
<evidence type="ECO:0000256" key="4">
    <source>
        <dbReference type="ARBA" id="ARBA00023163"/>
    </source>
</evidence>
<dbReference type="SUPFAM" id="SSF88946">
    <property type="entry name" value="Sigma2 domain of RNA polymerase sigma factors"/>
    <property type="match status" value="1"/>
</dbReference>
<dbReference type="Gene3D" id="1.10.1740.10">
    <property type="match status" value="1"/>
</dbReference>
<dbReference type="GO" id="GO:0003677">
    <property type="term" value="F:DNA binding"/>
    <property type="evidence" value="ECO:0007669"/>
    <property type="project" value="InterPro"/>
</dbReference>
<dbReference type="KEGG" id="xba:C7S18_13215"/>
<dbReference type="CDD" id="cd06171">
    <property type="entry name" value="Sigma70_r4"/>
    <property type="match status" value="1"/>
</dbReference>
<protein>
    <submittedName>
        <fullName evidence="7">RNA polymerase subunit sigma-24</fullName>
    </submittedName>
</protein>
<dbReference type="Pfam" id="PF08281">
    <property type="entry name" value="Sigma70_r4_2"/>
    <property type="match status" value="1"/>
</dbReference>
<dbReference type="Pfam" id="PF04542">
    <property type="entry name" value="Sigma70_r2"/>
    <property type="match status" value="1"/>
</dbReference>
<accession>A0A2P1PTD4</accession>
<dbReference type="InterPro" id="IPR036388">
    <property type="entry name" value="WH-like_DNA-bd_sf"/>
</dbReference>
<feature type="domain" description="RNA polymerase sigma factor 70 region 4 type 2" evidence="6">
    <location>
        <begin position="143"/>
        <end position="194"/>
    </location>
</feature>
<evidence type="ECO:0000259" key="6">
    <source>
        <dbReference type="Pfam" id="PF08281"/>
    </source>
</evidence>
<keyword evidence="4" id="KW-0804">Transcription</keyword>
<dbReference type="RefSeq" id="WP_106892018.1">
    <property type="nucleotide sequence ID" value="NZ_CP027860.1"/>
</dbReference>
<dbReference type="InterPro" id="IPR007627">
    <property type="entry name" value="RNA_pol_sigma70_r2"/>
</dbReference>
<dbReference type="GO" id="GO:0016987">
    <property type="term" value="F:sigma factor activity"/>
    <property type="evidence" value="ECO:0007669"/>
    <property type="project" value="UniProtKB-KW"/>
</dbReference>
<evidence type="ECO:0000259" key="5">
    <source>
        <dbReference type="Pfam" id="PF04542"/>
    </source>
</evidence>
<dbReference type="PANTHER" id="PTHR43133:SF62">
    <property type="entry name" value="RNA POLYMERASE SIGMA FACTOR SIGZ"/>
    <property type="match status" value="1"/>
</dbReference>
<dbReference type="NCBIfam" id="TIGR02937">
    <property type="entry name" value="sigma70-ECF"/>
    <property type="match status" value="1"/>
</dbReference>
<dbReference type="InterPro" id="IPR039425">
    <property type="entry name" value="RNA_pol_sigma-70-like"/>
</dbReference>
<dbReference type="PANTHER" id="PTHR43133">
    <property type="entry name" value="RNA POLYMERASE ECF-TYPE SIGMA FACTO"/>
    <property type="match status" value="1"/>
</dbReference>
<keyword evidence="2" id="KW-0805">Transcription regulation</keyword>
<evidence type="ECO:0000256" key="2">
    <source>
        <dbReference type="ARBA" id="ARBA00023015"/>
    </source>
</evidence>
<reference evidence="7 8" key="2">
    <citation type="submission" date="2018-03" db="EMBL/GenBank/DDBJ databases">
        <authorList>
            <person name="Keele B.F."/>
        </authorList>
    </citation>
    <scope>NUCLEOTIDE SEQUENCE [LARGE SCALE GENOMIC DNA]</scope>
    <source>
        <strain evidence="7 8">D13</strain>
    </source>
</reference>
<dbReference type="OrthoDB" id="9784272at2"/>
<dbReference type="SUPFAM" id="SSF88659">
    <property type="entry name" value="Sigma3 and sigma4 domains of RNA polymerase sigma factors"/>
    <property type="match status" value="1"/>
</dbReference>
<dbReference type="InterPro" id="IPR013324">
    <property type="entry name" value="RNA_pol_sigma_r3/r4-like"/>
</dbReference>
<comment type="similarity">
    <text evidence="1">Belongs to the sigma-70 factor family. ECF subfamily.</text>
</comment>
<proteinExistence type="inferred from homology"/>
<dbReference type="GO" id="GO:0006352">
    <property type="term" value="P:DNA-templated transcription initiation"/>
    <property type="evidence" value="ECO:0007669"/>
    <property type="project" value="InterPro"/>
</dbReference>
<name>A0A2P1PTD4_9GAMM</name>
<evidence type="ECO:0000313" key="8">
    <source>
        <dbReference type="Proteomes" id="UP000241074"/>
    </source>
</evidence>
<feature type="domain" description="RNA polymerase sigma-70 region 2" evidence="5">
    <location>
        <begin position="39"/>
        <end position="106"/>
    </location>
</feature>
<dbReference type="InterPro" id="IPR013249">
    <property type="entry name" value="RNA_pol_sigma70_r4_t2"/>
</dbReference>
<sequence length="207" mass="23167">MNALRTIEEPGLVRAPIQSPAQQLVARMVRRDQSAVRELFELLADKVHATALRVLRNVEDTEEVVLDVFMQAFEQAGQYCETRGSVAAWLLVMAHSRALDLCRRRGDLQRFSSLQQELHLADALASDAPESATLIADRQSGDLVRAALRALPEAQRVLVEQAFLEGLSHQDLADRTGLPLGTVKSQIRRGMMRMRGFLEQKDVHHGH</sequence>
<dbReference type="InterPro" id="IPR013325">
    <property type="entry name" value="RNA_pol_sigma_r2"/>
</dbReference>
<dbReference type="InterPro" id="IPR014284">
    <property type="entry name" value="RNA_pol_sigma-70_dom"/>
</dbReference>
<evidence type="ECO:0000256" key="3">
    <source>
        <dbReference type="ARBA" id="ARBA00023082"/>
    </source>
</evidence>